<dbReference type="Pfam" id="PF08352">
    <property type="entry name" value="oligo_HPY"/>
    <property type="match status" value="1"/>
</dbReference>
<dbReference type="GO" id="GO:0016887">
    <property type="term" value="F:ATP hydrolysis activity"/>
    <property type="evidence" value="ECO:0007669"/>
    <property type="project" value="InterPro"/>
</dbReference>
<dbReference type="GO" id="GO:0015833">
    <property type="term" value="P:peptide transport"/>
    <property type="evidence" value="ECO:0007669"/>
    <property type="project" value="InterPro"/>
</dbReference>
<dbReference type="Gene3D" id="3.40.50.300">
    <property type="entry name" value="P-loop containing nucleotide triphosphate hydrolases"/>
    <property type="match status" value="2"/>
</dbReference>
<accession>A0A1T5BAR3</accession>
<dbReference type="CDD" id="cd03257">
    <property type="entry name" value="ABC_NikE_OppD_transporters"/>
    <property type="match status" value="2"/>
</dbReference>
<dbReference type="PANTHER" id="PTHR43776">
    <property type="entry name" value="TRANSPORT ATP-BINDING PROTEIN"/>
    <property type="match status" value="1"/>
</dbReference>
<evidence type="ECO:0000256" key="3">
    <source>
        <dbReference type="ARBA" id="ARBA00022448"/>
    </source>
</evidence>
<feature type="domain" description="ABC transporter" evidence="6">
    <location>
        <begin position="275"/>
        <end position="519"/>
    </location>
</feature>
<evidence type="ECO:0000256" key="5">
    <source>
        <dbReference type="ARBA" id="ARBA00022840"/>
    </source>
</evidence>
<comment type="similarity">
    <text evidence="2">Belongs to the ABC transporter superfamily.</text>
</comment>
<dbReference type="GO" id="GO:0055085">
    <property type="term" value="P:transmembrane transport"/>
    <property type="evidence" value="ECO:0007669"/>
    <property type="project" value="UniProtKB-ARBA"/>
</dbReference>
<evidence type="ECO:0000313" key="8">
    <source>
        <dbReference type="Proteomes" id="UP000190130"/>
    </source>
</evidence>
<dbReference type="PROSITE" id="PS00211">
    <property type="entry name" value="ABC_TRANSPORTER_1"/>
    <property type="match status" value="2"/>
</dbReference>
<organism evidence="7 8">
    <name type="scientific">Bosea thiooxidans</name>
    <dbReference type="NCBI Taxonomy" id="53254"/>
    <lineage>
        <taxon>Bacteria</taxon>
        <taxon>Pseudomonadati</taxon>
        <taxon>Pseudomonadota</taxon>
        <taxon>Alphaproteobacteria</taxon>
        <taxon>Hyphomicrobiales</taxon>
        <taxon>Boseaceae</taxon>
        <taxon>Bosea</taxon>
    </lineage>
</organism>
<proteinExistence type="inferred from homology"/>
<evidence type="ECO:0000256" key="4">
    <source>
        <dbReference type="ARBA" id="ARBA00022741"/>
    </source>
</evidence>
<reference evidence="7 8" key="1">
    <citation type="submission" date="2017-02" db="EMBL/GenBank/DDBJ databases">
        <authorList>
            <person name="Peterson S.W."/>
        </authorList>
    </citation>
    <scope>NUCLEOTIDE SEQUENCE [LARGE SCALE GENOMIC DNA]</scope>
    <source>
        <strain evidence="7 8">DSM 9653</strain>
    </source>
</reference>
<dbReference type="AlphaFoldDB" id="A0A1T5BAR3"/>
<dbReference type="Pfam" id="PF00005">
    <property type="entry name" value="ABC_tran"/>
    <property type="match status" value="2"/>
</dbReference>
<dbReference type="EMBL" id="FUYX01000002">
    <property type="protein sequence ID" value="SKB44235.1"/>
    <property type="molecule type" value="Genomic_DNA"/>
</dbReference>
<name>A0A1T5BAR3_9HYPH</name>
<keyword evidence="3" id="KW-0813">Transport</keyword>
<dbReference type="PANTHER" id="PTHR43776:SF7">
    <property type="entry name" value="D,D-DIPEPTIDE TRANSPORT ATP-BINDING PROTEIN DDPF-RELATED"/>
    <property type="match status" value="1"/>
</dbReference>
<evidence type="ECO:0000256" key="1">
    <source>
        <dbReference type="ARBA" id="ARBA00004417"/>
    </source>
</evidence>
<dbReference type="SMART" id="SM00382">
    <property type="entry name" value="AAA"/>
    <property type="match status" value="2"/>
</dbReference>
<evidence type="ECO:0000256" key="2">
    <source>
        <dbReference type="ARBA" id="ARBA00005417"/>
    </source>
</evidence>
<sequence>MRPILEIADLDIAIAGRRVVRDLSLSIAPGETMALIGESGSGKSMTAAAVMGLLPRGARIAEHSRLRFDGVPLSPEDEVAMRPLRGRAMSMVFQDPMSCLNPFMVVAGQIDEALQRLGAGNGGQRRARMLELLGLVELPDPAVLARRYPHELSGGQQQRVMLAMALAAEPRLLIADEPTSALDATVQAEILGLLKSLQRKLGNALLFITHDLAAAAQLAHRIVVMRAGRVVEYGPAAVVLGDPREEYTRKLVSTRRMLAAPPPGRPEARAVDPALRIEGLVHDYPARRLFGRPFRSLHGVSLTIAPGETLGILGESGSGKSTLARLAIGLARSGAGEIALFGTSIAQRARLDRALRRRCQIIFQNPYGALNPRLTIEAAMREPLELLGLSGRDDRVRIEAALVDVGLGGEHLARYPHQLSGGQRQRVCIARALLSDPELLICDEIVSALDATVQMQVIAMLKALQAKRGFAMMFVGHDIEIVRWVSDRIAVMHRGRIVEQGPAAAIVTAPQAPYTQMLMAATLGSVAWPVPAGTSKGCDFECPIPGIEPMSGGGANARSLRPIKDEDVLSHATAAAVDGEDAA</sequence>
<dbReference type="InterPro" id="IPR013563">
    <property type="entry name" value="Oligopep_ABC_C"/>
</dbReference>
<gene>
    <name evidence="7" type="ORF">SAMN05660750_00689</name>
</gene>
<keyword evidence="5 7" id="KW-0067">ATP-binding</keyword>
<feature type="domain" description="ABC transporter" evidence="6">
    <location>
        <begin position="5"/>
        <end position="252"/>
    </location>
</feature>
<dbReference type="PROSITE" id="PS50893">
    <property type="entry name" value="ABC_TRANSPORTER_2"/>
    <property type="match status" value="2"/>
</dbReference>
<dbReference type="NCBIfam" id="NF007739">
    <property type="entry name" value="PRK10419.1"/>
    <property type="match status" value="2"/>
</dbReference>
<dbReference type="Proteomes" id="UP000190130">
    <property type="component" value="Unassembled WGS sequence"/>
</dbReference>
<dbReference type="SUPFAM" id="SSF52540">
    <property type="entry name" value="P-loop containing nucleoside triphosphate hydrolases"/>
    <property type="match status" value="2"/>
</dbReference>
<dbReference type="NCBIfam" id="NF008453">
    <property type="entry name" value="PRK11308.1"/>
    <property type="match status" value="2"/>
</dbReference>
<comment type="subcellular location">
    <subcellularLocation>
        <location evidence="1">Cell inner membrane</location>
        <topology evidence="1">Peripheral membrane protein</topology>
    </subcellularLocation>
</comment>
<dbReference type="InterPro" id="IPR027417">
    <property type="entry name" value="P-loop_NTPase"/>
</dbReference>
<dbReference type="RefSeq" id="WP_079591109.1">
    <property type="nucleotide sequence ID" value="NZ_FUYX01000002.1"/>
</dbReference>
<dbReference type="InterPro" id="IPR050319">
    <property type="entry name" value="ABC_transp_ATP-bind"/>
</dbReference>
<dbReference type="GO" id="GO:0005524">
    <property type="term" value="F:ATP binding"/>
    <property type="evidence" value="ECO:0007669"/>
    <property type="project" value="UniProtKB-KW"/>
</dbReference>
<keyword evidence="4" id="KW-0547">Nucleotide-binding</keyword>
<dbReference type="InterPro" id="IPR003439">
    <property type="entry name" value="ABC_transporter-like_ATP-bd"/>
</dbReference>
<evidence type="ECO:0000313" key="7">
    <source>
        <dbReference type="EMBL" id="SKB44235.1"/>
    </source>
</evidence>
<protein>
    <submittedName>
        <fullName evidence="7">Peptide/nickel transport system ATP-binding protein</fullName>
    </submittedName>
</protein>
<dbReference type="InterPro" id="IPR017871">
    <property type="entry name" value="ABC_transporter-like_CS"/>
</dbReference>
<dbReference type="GO" id="GO:0005886">
    <property type="term" value="C:plasma membrane"/>
    <property type="evidence" value="ECO:0007669"/>
    <property type="project" value="UniProtKB-SubCell"/>
</dbReference>
<dbReference type="InterPro" id="IPR003593">
    <property type="entry name" value="AAA+_ATPase"/>
</dbReference>
<evidence type="ECO:0000259" key="6">
    <source>
        <dbReference type="PROSITE" id="PS50893"/>
    </source>
</evidence>